<dbReference type="InterPro" id="IPR052016">
    <property type="entry name" value="Bact_Sigma-Reg"/>
</dbReference>
<evidence type="ECO:0000256" key="2">
    <source>
        <dbReference type="SAM" id="MobiDB-lite"/>
    </source>
</evidence>
<dbReference type="InterPro" id="IPR036457">
    <property type="entry name" value="PPM-type-like_dom_sf"/>
</dbReference>
<dbReference type="InterPro" id="IPR000014">
    <property type="entry name" value="PAS"/>
</dbReference>
<dbReference type="CDD" id="cd00130">
    <property type="entry name" value="PAS"/>
    <property type="match status" value="1"/>
</dbReference>
<dbReference type="Pfam" id="PF08447">
    <property type="entry name" value="PAS_3"/>
    <property type="match status" value="1"/>
</dbReference>
<dbReference type="EMBL" id="JAWJZF010000492">
    <property type="protein sequence ID" value="MDX2296525.1"/>
    <property type="molecule type" value="Genomic_DNA"/>
</dbReference>
<dbReference type="Pfam" id="PF08448">
    <property type="entry name" value="PAS_4"/>
    <property type="match status" value="1"/>
</dbReference>
<reference evidence="5 6" key="1">
    <citation type="submission" date="2023-10" db="EMBL/GenBank/DDBJ databases">
        <authorList>
            <person name="Wang X.X."/>
        </authorList>
    </citation>
    <scope>NUCLEOTIDE SEQUENCE [LARGE SCALE GENOMIC DNA]</scope>
    <source>
        <strain evidence="5 6">NBRC 12816</strain>
    </source>
</reference>
<feature type="domain" description="PAS" evidence="3">
    <location>
        <begin position="183"/>
        <end position="249"/>
    </location>
</feature>
<organism evidence="5 6">
    <name type="scientific">Streptomyces roseolus</name>
    <dbReference type="NCBI Taxonomy" id="67358"/>
    <lineage>
        <taxon>Bacteria</taxon>
        <taxon>Bacillati</taxon>
        <taxon>Actinomycetota</taxon>
        <taxon>Actinomycetes</taxon>
        <taxon>Kitasatosporales</taxon>
        <taxon>Streptomycetaceae</taxon>
        <taxon>Streptomyces</taxon>
    </lineage>
</organism>
<dbReference type="RefSeq" id="WP_319012686.1">
    <property type="nucleotide sequence ID" value="NZ_JAWJZF010000492.1"/>
</dbReference>
<dbReference type="Pfam" id="PF07228">
    <property type="entry name" value="SpoIIE"/>
    <property type="match status" value="1"/>
</dbReference>
<feature type="domain" description="PPM-type phosphatase" evidence="4">
    <location>
        <begin position="500"/>
        <end position="717"/>
    </location>
</feature>
<protein>
    <submittedName>
        <fullName evidence="5">SpoIIE family protein phosphatase</fullName>
    </submittedName>
</protein>
<dbReference type="Proteomes" id="UP001278571">
    <property type="component" value="Unassembled WGS sequence"/>
</dbReference>
<evidence type="ECO:0000313" key="5">
    <source>
        <dbReference type="EMBL" id="MDX2296525.1"/>
    </source>
</evidence>
<comment type="caution">
    <text evidence="5">The sequence shown here is derived from an EMBL/GenBank/DDBJ whole genome shotgun (WGS) entry which is preliminary data.</text>
</comment>
<dbReference type="Gene3D" id="3.30.450.20">
    <property type="entry name" value="PAS domain"/>
    <property type="match status" value="2"/>
</dbReference>
<gene>
    <name evidence="5" type="ORF">R2363_30650</name>
</gene>
<accession>A0ABU4KFF4</accession>
<feature type="region of interest" description="Disordered" evidence="2">
    <location>
        <begin position="1"/>
        <end position="65"/>
    </location>
</feature>
<keyword evidence="6" id="KW-1185">Reference proteome</keyword>
<dbReference type="PANTHER" id="PTHR43156">
    <property type="entry name" value="STAGE II SPORULATION PROTEIN E-RELATED"/>
    <property type="match status" value="1"/>
</dbReference>
<dbReference type="InterPro" id="IPR013656">
    <property type="entry name" value="PAS_4"/>
</dbReference>
<keyword evidence="1" id="KW-0378">Hydrolase</keyword>
<dbReference type="Gene3D" id="3.60.40.10">
    <property type="entry name" value="PPM-type phosphatase domain"/>
    <property type="match status" value="1"/>
</dbReference>
<dbReference type="InterPro" id="IPR035965">
    <property type="entry name" value="PAS-like_dom_sf"/>
</dbReference>
<dbReference type="PANTHER" id="PTHR43156:SF2">
    <property type="entry name" value="STAGE II SPORULATION PROTEIN E"/>
    <property type="match status" value="1"/>
</dbReference>
<feature type="domain" description="PAS" evidence="3">
    <location>
        <begin position="65"/>
        <end position="129"/>
    </location>
</feature>
<dbReference type="InterPro" id="IPR001932">
    <property type="entry name" value="PPM-type_phosphatase-like_dom"/>
</dbReference>
<feature type="compositionally biased region" description="Gly residues" evidence="2">
    <location>
        <begin position="22"/>
        <end position="46"/>
    </location>
</feature>
<dbReference type="SMART" id="SM00091">
    <property type="entry name" value="PAS"/>
    <property type="match status" value="2"/>
</dbReference>
<evidence type="ECO:0000256" key="1">
    <source>
        <dbReference type="ARBA" id="ARBA00022801"/>
    </source>
</evidence>
<dbReference type="NCBIfam" id="TIGR00229">
    <property type="entry name" value="sensory_box"/>
    <property type="match status" value="1"/>
</dbReference>
<sequence length="721" mass="76003">MKGGERAGGPGGHGTDVPGDGPDPGTGTAGTGTGDCGTGTEPGGTGTDRFAAGSGADGATLGGTPVDPRMFDGTVAAVAVLAGPEGRLLYTNTAFTRLFGPRRIGLPAHVAFPDSDGHRFLAVLDSVRATGRARQVVGERRTDPGAPGQARHFVYSCSPVTTERGPGILVLAMDTTAETQALQRYEALVSAVSQMVWVMGADGSMEELVPGWEQLTGRPWHPRADEGWYPHIHPRDREKLSAGWRRAAREGERPGVFEATFRVRAADGSYRHLSTRSVPVLRDGRVAEWVAATADIEDAWGTRLRERLLAQVAAVTEASLPEAFAEVVKVLVPELTDACLILLLSHDEWPLPQHAGVTARRIASATRPGLPAPPALRGQRVAVTPAVREVLEGRVPVTFPLTPGGPVPPGLIPTVSERWLTASGATSLTLVPLIVDDLVLGYAASSTNGDTPIPGPAESELLREVLHHAQRPIQKVLDLQRARRTALGLQRAHLTEPPPVEGGALAARYQPASSTGEIGGDWYDAFTLPDGTLVLGIGDVAGHDLTAATAMGQMRSMLRALAYAGGPEAAPDEVLARLDEVSAGLATAPLATALHATLRRGAAGTWRLTWSSAGHPPPLLVPAEGDARYLPGAADPPLCVASELPRATHRHVLRPGDTLLLYTDGLIETPSAAIDEGQRRLAAESSRSRRLPLPELLRALQQLSDHRDDTALLAFRVEPGS</sequence>
<feature type="compositionally biased region" description="Gly residues" evidence="2">
    <location>
        <begin position="1"/>
        <end position="14"/>
    </location>
</feature>
<dbReference type="SMART" id="SM00331">
    <property type="entry name" value="PP2C_SIG"/>
    <property type="match status" value="1"/>
</dbReference>
<evidence type="ECO:0000259" key="3">
    <source>
        <dbReference type="SMART" id="SM00091"/>
    </source>
</evidence>
<dbReference type="InterPro" id="IPR013655">
    <property type="entry name" value="PAS_fold_3"/>
</dbReference>
<dbReference type="SUPFAM" id="SSF81606">
    <property type="entry name" value="PP2C-like"/>
    <property type="match status" value="1"/>
</dbReference>
<proteinExistence type="predicted"/>
<dbReference type="SUPFAM" id="SSF55785">
    <property type="entry name" value="PYP-like sensor domain (PAS domain)"/>
    <property type="match status" value="2"/>
</dbReference>
<evidence type="ECO:0000313" key="6">
    <source>
        <dbReference type="Proteomes" id="UP001278571"/>
    </source>
</evidence>
<evidence type="ECO:0000259" key="4">
    <source>
        <dbReference type="SMART" id="SM00331"/>
    </source>
</evidence>
<name>A0ABU4KFF4_9ACTN</name>